<dbReference type="Proteomes" id="UP001232001">
    <property type="component" value="Chromosome"/>
</dbReference>
<evidence type="ECO:0000256" key="3">
    <source>
        <dbReference type="ARBA" id="ARBA00007185"/>
    </source>
</evidence>
<evidence type="ECO:0000256" key="6">
    <source>
        <dbReference type="ARBA" id="ARBA00022532"/>
    </source>
</evidence>
<evidence type="ECO:0000256" key="15">
    <source>
        <dbReference type="ARBA" id="ARBA00031977"/>
    </source>
</evidence>
<evidence type="ECO:0000259" key="16">
    <source>
        <dbReference type="Pfam" id="PF00330"/>
    </source>
</evidence>
<dbReference type="NCBIfam" id="NF005558">
    <property type="entry name" value="PRK07229.1"/>
    <property type="match status" value="1"/>
</dbReference>
<dbReference type="PROSITE" id="PS00450">
    <property type="entry name" value="ACONITASE_1"/>
    <property type="match status" value="1"/>
</dbReference>
<evidence type="ECO:0000256" key="5">
    <source>
        <dbReference type="ARBA" id="ARBA00019378"/>
    </source>
</evidence>
<dbReference type="PRINTS" id="PR00415">
    <property type="entry name" value="ACONITASE"/>
</dbReference>
<evidence type="ECO:0000256" key="10">
    <source>
        <dbReference type="ARBA" id="ARBA00023014"/>
    </source>
</evidence>
<dbReference type="InterPro" id="IPR036008">
    <property type="entry name" value="Aconitase_4Fe-4S_dom"/>
</dbReference>
<dbReference type="InterPro" id="IPR018136">
    <property type="entry name" value="Aconitase_4Fe-4S_BS"/>
</dbReference>
<evidence type="ECO:0000256" key="8">
    <source>
        <dbReference type="ARBA" id="ARBA00022946"/>
    </source>
</evidence>
<keyword evidence="6" id="KW-0816">Tricarboxylic acid cycle</keyword>
<reference evidence="18 19" key="1">
    <citation type="submission" date="2023-04" db="EMBL/GenBank/DDBJ databases">
        <title>Tenacibaculum tangerinum sp. nov., isolated from sea tidal flat of South Korea.</title>
        <authorList>
            <person name="Lee S.H."/>
            <person name="Kim J.-J."/>
        </authorList>
    </citation>
    <scope>NUCLEOTIDE SEQUENCE [LARGE SCALE GENOMIC DNA]</scope>
    <source>
        <strain evidence="18 19">GRR-S3-23</strain>
    </source>
</reference>
<keyword evidence="10" id="KW-0411">Iron-sulfur</keyword>
<dbReference type="Gene3D" id="3.40.1060.10">
    <property type="entry name" value="Aconitase, Domain 2"/>
    <property type="match status" value="1"/>
</dbReference>
<dbReference type="InterPro" id="IPR050926">
    <property type="entry name" value="Aconitase/IPM_isomerase"/>
</dbReference>
<gene>
    <name evidence="18" type="ORF">P8625_02130</name>
</gene>
<proteinExistence type="inferred from homology"/>
<sequence>MAFDINMIKEVYSKVVERVDAAREITGKPLTLAEKILYTHLWEGTPTKAFERGKDYVDFAPDRIACQDATAQMALLQFMQAGKDKVAVPTTVHCDHLIQAKVGADKDLQAALNNSNEVFNFLESVSNKYGIGFWKPGAGIIHQVVLENYAFPGGMMIGTDSHTVNAGGLGMVAIGVGGADAVDVMAGMPWELKFPKLIGIKLTGKLSGWTAPKDVILKVAEILTVKGGTGAIVEYFGPGATAMSCTGKGTICNMGAEIGATTSTFGYDESMERYLRATDRNDVADAANEVKEYLTADPEVYANPEQYFDQVIEINLSELGPLLNGPFTPDLSTSVGEEMTRKAQAHDWPLQVEWGLIGSCTNSSYEDLSRAASIAQQAIDKGLKTKAEFGINPGSEQVRYTAERDGILQVFEKLDAKIFTNACGPCIGQWARYEDPKNAPKNSIVHSFNRNFAKRADGNPNTHAFVASPELTAAIAIAGRLDFNPLKDTLINENGEEVMLDEPTGWELPPKGFEVDDNGYLAPEADGSHVVINVDPNSERLELLTPFEPIGDTIQGAKLLIKAYGKCTTDHISMAGPWLRYRGHLDNISNNMLIGAVNAFNMKTNFVKNQLTGEYDAVPKVQREYKAKGIKTVVVGDHNYGEGSSREHAAMEPRHLGVAAVLVKSFARIHETNLKKQGMLGLTFANEADYDLIQEDDTFNFVDLNEFAPGKPLTIEVVHADGSKDTIMANHTYNEGQIEWYKEGSALNLIKKQNA</sequence>
<comment type="pathway">
    <text evidence="2">Carbohydrate metabolism; tricarboxylic acid cycle; isocitrate from oxaloacetate: step 2/2.</text>
</comment>
<dbReference type="Gene3D" id="3.20.19.10">
    <property type="entry name" value="Aconitase, domain 4"/>
    <property type="match status" value="1"/>
</dbReference>
<evidence type="ECO:0000313" key="19">
    <source>
        <dbReference type="Proteomes" id="UP001232001"/>
    </source>
</evidence>
<dbReference type="PANTHER" id="PTHR43160:SF3">
    <property type="entry name" value="ACONITATE HYDRATASE, MITOCHONDRIAL"/>
    <property type="match status" value="1"/>
</dbReference>
<dbReference type="InterPro" id="IPR000573">
    <property type="entry name" value="AconitaseA/IPMdHydase_ssu_swvl"/>
</dbReference>
<dbReference type="InterPro" id="IPR015928">
    <property type="entry name" value="Aconitase/3IPM_dehydase_swvl"/>
</dbReference>
<dbReference type="NCBIfam" id="TIGR01340">
    <property type="entry name" value="aconitase_mito"/>
    <property type="match status" value="1"/>
</dbReference>
<keyword evidence="19" id="KW-1185">Reference proteome</keyword>
<dbReference type="SUPFAM" id="SSF52016">
    <property type="entry name" value="LeuD/IlvD-like"/>
    <property type="match status" value="1"/>
</dbReference>
<evidence type="ECO:0000256" key="1">
    <source>
        <dbReference type="ARBA" id="ARBA00001966"/>
    </source>
</evidence>
<feature type="domain" description="Aconitase/3-isopropylmalate dehydratase large subunit alpha/beta/alpha" evidence="16">
    <location>
        <begin position="34"/>
        <end position="479"/>
    </location>
</feature>
<feature type="domain" description="Aconitase A/isopropylmalate dehydratase small subunit swivel" evidence="17">
    <location>
        <begin position="558"/>
        <end position="687"/>
    </location>
</feature>
<dbReference type="EC" id="4.2.1.3" evidence="4"/>
<evidence type="ECO:0000259" key="17">
    <source>
        <dbReference type="Pfam" id="PF00694"/>
    </source>
</evidence>
<keyword evidence="9" id="KW-0408">Iron</keyword>
<evidence type="ECO:0000313" key="18">
    <source>
        <dbReference type="EMBL" id="WGH75987.1"/>
    </source>
</evidence>
<accession>A0ABY8L3H1</accession>
<evidence type="ECO:0000256" key="13">
    <source>
        <dbReference type="ARBA" id="ARBA00029682"/>
    </source>
</evidence>
<evidence type="ECO:0000256" key="14">
    <source>
        <dbReference type="ARBA" id="ARBA00031081"/>
    </source>
</evidence>
<dbReference type="Pfam" id="PF00694">
    <property type="entry name" value="Aconitase_C"/>
    <property type="match status" value="1"/>
</dbReference>
<dbReference type="InterPro" id="IPR015931">
    <property type="entry name" value="Acnase/IPM_dHydase_lsu_aba_1/3"/>
</dbReference>
<comment type="cofactor">
    <cofactor evidence="1">
        <name>[4Fe-4S] cluster</name>
        <dbReference type="ChEBI" id="CHEBI:49883"/>
    </cofactor>
</comment>
<protein>
    <recommendedName>
        <fullName evidence="5">Aconitate hydratase A</fullName>
        <ecNumber evidence="4">4.2.1.3</ecNumber>
    </recommendedName>
    <alternativeName>
        <fullName evidence="13">Citrate hydro-lyase</fullName>
    </alternativeName>
    <alternativeName>
        <fullName evidence="15">Iron-responsive protein-like</fullName>
    </alternativeName>
    <alternativeName>
        <fullName evidence="14">RNA-binding protein</fullName>
    </alternativeName>
</protein>
<comment type="catalytic activity">
    <reaction evidence="12">
        <text>citrate = D-threo-isocitrate</text>
        <dbReference type="Rhea" id="RHEA:10336"/>
        <dbReference type="ChEBI" id="CHEBI:15562"/>
        <dbReference type="ChEBI" id="CHEBI:16947"/>
        <dbReference type="EC" id="4.2.1.3"/>
    </reaction>
</comment>
<dbReference type="Gene3D" id="3.30.499.10">
    <property type="entry name" value="Aconitase, domain 3"/>
    <property type="match status" value="2"/>
</dbReference>
<evidence type="ECO:0000256" key="11">
    <source>
        <dbReference type="ARBA" id="ARBA00023239"/>
    </source>
</evidence>
<dbReference type="InterPro" id="IPR015932">
    <property type="entry name" value="Aconitase_dom2"/>
</dbReference>
<dbReference type="EMBL" id="CP122539">
    <property type="protein sequence ID" value="WGH75987.1"/>
    <property type="molecule type" value="Genomic_DNA"/>
</dbReference>
<name>A0ABY8L3H1_9FLAO</name>
<dbReference type="GO" id="GO:0003994">
    <property type="term" value="F:aconitate hydratase activity"/>
    <property type="evidence" value="ECO:0007669"/>
    <property type="project" value="UniProtKB-EC"/>
</dbReference>
<dbReference type="SUPFAM" id="SSF53732">
    <property type="entry name" value="Aconitase iron-sulfur domain"/>
    <property type="match status" value="1"/>
</dbReference>
<dbReference type="RefSeq" id="WP_279651858.1">
    <property type="nucleotide sequence ID" value="NZ_CP122539.1"/>
</dbReference>
<keyword evidence="8" id="KW-0809">Transit peptide</keyword>
<evidence type="ECO:0000256" key="7">
    <source>
        <dbReference type="ARBA" id="ARBA00022723"/>
    </source>
</evidence>
<dbReference type="InterPro" id="IPR006248">
    <property type="entry name" value="Aconitase_mito-like"/>
</dbReference>
<evidence type="ECO:0000256" key="9">
    <source>
        <dbReference type="ARBA" id="ARBA00023004"/>
    </source>
</evidence>
<comment type="similarity">
    <text evidence="3">Belongs to the aconitase/IPM isomerase family.</text>
</comment>
<dbReference type="InterPro" id="IPR001030">
    <property type="entry name" value="Acoase/IPM_deHydtase_lsu_aba"/>
</dbReference>
<dbReference type="PANTHER" id="PTHR43160">
    <property type="entry name" value="ACONITATE HYDRATASE B"/>
    <property type="match status" value="1"/>
</dbReference>
<evidence type="ECO:0000256" key="2">
    <source>
        <dbReference type="ARBA" id="ARBA00004717"/>
    </source>
</evidence>
<organism evidence="18 19">
    <name type="scientific">Tenacibaculum tangerinum</name>
    <dbReference type="NCBI Taxonomy" id="3038772"/>
    <lineage>
        <taxon>Bacteria</taxon>
        <taxon>Pseudomonadati</taxon>
        <taxon>Bacteroidota</taxon>
        <taxon>Flavobacteriia</taxon>
        <taxon>Flavobacteriales</taxon>
        <taxon>Flavobacteriaceae</taxon>
        <taxon>Tenacibaculum</taxon>
    </lineage>
</organism>
<evidence type="ECO:0000256" key="12">
    <source>
        <dbReference type="ARBA" id="ARBA00023501"/>
    </source>
</evidence>
<keyword evidence="11 18" id="KW-0456">Lyase</keyword>
<dbReference type="Pfam" id="PF00330">
    <property type="entry name" value="Aconitase"/>
    <property type="match status" value="1"/>
</dbReference>
<keyword evidence="7" id="KW-0479">Metal-binding</keyword>
<evidence type="ECO:0000256" key="4">
    <source>
        <dbReference type="ARBA" id="ARBA00012926"/>
    </source>
</evidence>